<sequence length="99" mass="10544">MGLLVGWAGLRSSGARAIIGKVRCPYKKCSAAFSAASTWGSSWASSVSSLPLVLGLARRPLIDGGWGNISGSGPRELLVGWPNASWPASWQCWRATFFF</sequence>
<gene>
    <name evidence="1" type="primary">OSJNBa0084K06.13</name>
</gene>
<protein>
    <submittedName>
        <fullName evidence="1">Uncharacterized protein</fullName>
    </submittedName>
</protein>
<dbReference type="AlphaFoldDB" id="Q5Z6L8"/>
<reference evidence="2" key="1">
    <citation type="journal article" date="2005" name="Nature">
        <title>The map-based sequence of the rice genome.</title>
        <authorList>
            <consortium name="International rice genome sequencing project (IRGSP)"/>
            <person name="Matsumoto T."/>
            <person name="Wu J."/>
            <person name="Kanamori H."/>
            <person name="Katayose Y."/>
            <person name="Fujisawa M."/>
            <person name="Namiki N."/>
            <person name="Mizuno H."/>
            <person name="Yamamoto K."/>
            <person name="Antonio B.A."/>
            <person name="Baba T."/>
            <person name="Sakata K."/>
            <person name="Nagamura Y."/>
            <person name="Aoki H."/>
            <person name="Arikawa K."/>
            <person name="Arita K."/>
            <person name="Bito T."/>
            <person name="Chiden Y."/>
            <person name="Fujitsuka N."/>
            <person name="Fukunaka R."/>
            <person name="Hamada M."/>
            <person name="Harada C."/>
            <person name="Hayashi A."/>
            <person name="Hijishita S."/>
            <person name="Honda M."/>
            <person name="Hosokawa S."/>
            <person name="Ichikawa Y."/>
            <person name="Idonuma A."/>
            <person name="Iijima M."/>
            <person name="Ikeda M."/>
            <person name="Ikeno M."/>
            <person name="Ito K."/>
            <person name="Ito S."/>
            <person name="Ito T."/>
            <person name="Ito Y."/>
            <person name="Ito Y."/>
            <person name="Iwabuchi A."/>
            <person name="Kamiya K."/>
            <person name="Karasawa W."/>
            <person name="Kurita K."/>
            <person name="Katagiri S."/>
            <person name="Kikuta A."/>
            <person name="Kobayashi H."/>
            <person name="Kobayashi N."/>
            <person name="Machita K."/>
            <person name="Maehara T."/>
            <person name="Masukawa M."/>
            <person name="Mizubayashi T."/>
            <person name="Mukai Y."/>
            <person name="Nagasaki H."/>
            <person name="Nagata Y."/>
            <person name="Naito S."/>
            <person name="Nakashima M."/>
            <person name="Nakama Y."/>
            <person name="Nakamichi Y."/>
            <person name="Nakamura M."/>
            <person name="Meguro A."/>
            <person name="Negishi M."/>
            <person name="Ohta I."/>
            <person name="Ohta T."/>
            <person name="Okamoto M."/>
            <person name="Ono N."/>
            <person name="Saji S."/>
            <person name="Sakaguchi M."/>
            <person name="Sakai K."/>
            <person name="Shibata M."/>
            <person name="Shimokawa T."/>
            <person name="Song J."/>
            <person name="Takazaki Y."/>
            <person name="Terasawa K."/>
            <person name="Tsugane M."/>
            <person name="Tsuji K."/>
            <person name="Ueda S."/>
            <person name="Waki K."/>
            <person name="Yamagata H."/>
            <person name="Yamamoto M."/>
            <person name="Yamamoto S."/>
            <person name="Yamane H."/>
            <person name="Yoshiki S."/>
            <person name="Yoshihara R."/>
            <person name="Yukawa K."/>
            <person name="Zhong H."/>
            <person name="Yano M."/>
            <person name="Yuan Q."/>
            <person name="Ouyang S."/>
            <person name="Liu J."/>
            <person name="Jones K.M."/>
            <person name="Gansberger K."/>
            <person name="Moffat K."/>
            <person name="Hill J."/>
            <person name="Bera J."/>
            <person name="Fadrosh D."/>
            <person name="Jin S."/>
            <person name="Johri S."/>
            <person name="Kim M."/>
            <person name="Overton L."/>
            <person name="Reardon M."/>
            <person name="Tsitrin T."/>
            <person name="Vuong H."/>
            <person name="Weaver B."/>
            <person name="Ciecko A."/>
            <person name="Tallon L."/>
            <person name="Jackson J."/>
            <person name="Pai G."/>
            <person name="Aken S.V."/>
            <person name="Utterback T."/>
            <person name="Reidmuller S."/>
            <person name="Feldblyum T."/>
            <person name="Hsiao J."/>
            <person name="Zismann V."/>
            <person name="Iobst S."/>
            <person name="de Vazeille A.R."/>
            <person name="Buell C.R."/>
            <person name="Ying K."/>
            <person name="Li Y."/>
            <person name="Lu T."/>
            <person name="Huang Y."/>
            <person name="Zhao Q."/>
            <person name="Feng Q."/>
            <person name="Zhang L."/>
            <person name="Zhu J."/>
            <person name="Weng Q."/>
            <person name="Mu J."/>
            <person name="Lu Y."/>
            <person name="Fan D."/>
            <person name="Liu Y."/>
            <person name="Guan J."/>
            <person name="Zhang Y."/>
            <person name="Yu S."/>
            <person name="Liu X."/>
            <person name="Zhang Y."/>
            <person name="Hong G."/>
            <person name="Han B."/>
            <person name="Choisne N."/>
            <person name="Demange N."/>
            <person name="Orjeda G."/>
            <person name="Samain S."/>
            <person name="Cattolico L."/>
            <person name="Pelletier E."/>
            <person name="Couloux A."/>
            <person name="Segurens B."/>
            <person name="Wincker P."/>
            <person name="D'Hont A."/>
            <person name="Scarpelli C."/>
            <person name="Weissenbach J."/>
            <person name="Salanoubat M."/>
            <person name="Quetier F."/>
            <person name="Yu Y."/>
            <person name="Kim H.R."/>
            <person name="Rambo T."/>
            <person name="Currie J."/>
            <person name="Collura K."/>
            <person name="Luo M."/>
            <person name="Yang T."/>
            <person name="Ammiraju J.S.S."/>
            <person name="Engler F."/>
            <person name="Soderlund C."/>
            <person name="Wing R.A."/>
            <person name="Palmer L.E."/>
            <person name="de la Bastide M."/>
            <person name="Spiegel L."/>
            <person name="Nascimento L."/>
            <person name="Zutavern T."/>
            <person name="O'Shaughnessy A."/>
            <person name="Dike S."/>
            <person name="Dedhia N."/>
            <person name="Preston R."/>
            <person name="Balija V."/>
            <person name="McCombie W.R."/>
            <person name="Chow T."/>
            <person name="Chen H."/>
            <person name="Chung M."/>
            <person name="Chen C."/>
            <person name="Shaw J."/>
            <person name="Wu H."/>
            <person name="Hsiao K."/>
            <person name="Chao Y."/>
            <person name="Chu M."/>
            <person name="Cheng C."/>
            <person name="Hour A."/>
            <person name="Lee P."/>
            <person name="Lin S."/>
            <person name="Lin Y."/>
            <person name="Liou J."/>
            <person name="Liu S."/>
            <person name="Hsing Y."/>
            <person name="Raghuvanshi S."/>
            <person name="Mohanty A."/>
            <person name="Bharti A.K."/>
            <person name="Gaur A."/>
            <person name="Gupta V."/>
            <person name="Kumar D."/>
            <person name="Ravi V."/>
            <person name="Vij S."/>
            <person name="Kapur A."/>
            <person name="Khurana P."/>
            <person name="Khurana P."/>
            <person name="Khurana J.P."/>
            <person name="Tyagi A.K."/>
            <person name="Gaikwad K."/>
            <person name="Singh A."/>
            <person name="Dalal V."/>
            <person name="Srivastava S."/>
            <person name="Dixit A."/>
            <person name="Pal A.K."/>
            <person name="Ghazi I.A."/>
            <person name="Yadav M."/>
            <person name="Pandit A."/>
            <person name="Bhargava A."/>
            <person name="Sureshbabu K."/>
            <person name="Batra K."/>
            <person name="Sharma T.R."/>
            <person name="Mohapatra T."/>
            <person name="Singh N.K."/>
            <person name="Messing J."/>
            <person name="Nelson A.B."/>
            <person name="Fuks G."/>
            <person name="Kavchok S."/>
            <person name="Keizer G."/>
            <person name="Linton E."/>
            <person name="Llaca V."/>
            <person name="Song R."/>
            <person name="Tanyolac B."/>
            <person name="Young S."/>
            <person name="Ho-Il K."/>
            <person name="Hahn J.H."/>
            <person name="Sangsakoo G."/>
            <person name="Vanavichit A."/>
            <person name="de Mattos Luiz.A.T."/>
            <person name="Zimmer P.D."/>
            <person name="Malone G."/>
            <person name="Dellagostin O."/>
            <person name="de Oliveira A.C."/>
            <person name="Bevan M."/>
            <person name="Bancroft I."/>
            <person name="Minx P."/>
            <person name="Cordum H."/>
            <person name="Wilson R."/>
            <person name="Cheng Z."/>
            <person name="Jin W."/>
            <person name="Jiang J."/>
            <person name="Leong S.A."/>
            <person name="Iwama H."/>
            <person name="Gojobori T."/>
            <person name="Itoh T."/>
            <person name="Niimura Y."/>
            <person name="Fujii Y."/>
            <person name="Habara T."/>
            <person name="Sakai H."/>
            <person name="Sato Y."/>
            <person name="Wilson G."/>
            <person name="Kumar K."/>
            <person name="McCouch S."/>
            <person name="Juretic N."/>
            <person name="Hoen D."/>
            <person name="Wright S."/>
            <person name="Bruskiewich R."/>
            <person name="Bureau T."/>
            <person name="Miyao A."/>
            <person name="Hirochika H."/>
            <person name="Nishikawa T."/>
            <person name="Kadowaki K."/>
            <person name="Sugiura M."/>
            <person name="Burr B."/>
            <person name="Sasaki T."/>
        </authorList>
    </citation>
    <scope>NUCLEOTIDE SEQUENCE [LARGE SCALE GENOMIC DNA]</scope>
    <source>
        <strain evidence="2">cv. Nipponbare</strain>
    </source>
</reference>
<accession>Q5Z6L8</accession>
<evidence type="ECO:0000313" key="1">
    <source>
        <dbReference type="EMBL" id="BAD54401.1"/>
    </source>
</evidence>
<organism evidence="1 2">
    <name type="scientific">Oryza sativa subsp. japonica</name>
    <name type="common">Rice</name>
    <dbReference type="NCBI Taxonomy" id="39947"/>
    <lineage>
        <taxon>Eukaryota</taxon>
        <taxon>Viridiplantae</taxon>
        <taxon>Streptophyta</taxon>
        <taxon>Embryophyta</taxon>
        <taxon>Tracheophyta</taxon>
        <taxon>Spermatophyta</taxon>
        <taxon>Magnoliopsida</taxon>
        <taxon>Liliopsida</taxon>
        <taxon>Poales</taxon>
        <taxon>Poaceae</taxon>
        <taxon>BOP clade</taxon>
        <taxon>Oryzoideae</taxon>
        <taxon>Oryzeae</taxon>
        <taxon>Oryzinae</taxon>
        <taxon>Oryza</taxon>
        <taxon>Oryza sativa</taxon>
    </lineage>
</organism>
<proteinExistence type="predicted"/>
<dbReference type="Proteomes" id="UP000000763">
    <property type="component" value="Chromosome 6"/>
</dbReference>
<dbReference type="EMBL" id="AP005387">
    <property type="protein sequence ID" value="BAD54401.1"/>
    <property type="molecule type" value="Genomic_DNA"/>
</dbReference>
<name>Q5Z6L8_ORYSJ</name>
<evidence type="ECO:0000313" key="2">
    <source>
        <dbReference type="Proteomes" id="UP000000763"/>
    </source>
</evidence>
<reference evidence="2" key="2">
    <citation type="journal article" date="2008" name="Nucleic Acids Res.">
        <title>The rice annotation project database (RAP-DB): 2008 update.</title>
        <authorList>
            <consortium name="The rice annotation project (RAP)"/>
        </authorList>
    </citation>
    <scope>GENOME REANNOTATION</scope>
    <source>
        <strain evidence="2">cv. Nipponbare</strain>
    </source>
</reference>